<organism evidence="4 5">
    <name type="scientific">Reticulomyxa filosa</name>
    <dbReference type="NCBI Taxonomy" id="46433"/>
    <lineage>
        <taxon>Eukaryota</taxon>
        <taxon>Sar</taxon>
        <taxon>Rhizaria</taxon>
        <taxon>Retaria</taxon>
        <taxon>Foraminifera</taxon>
        <taxon>Monothalamids</taxon>
        <taxon>Reticulomyxidae</taxon>
        <taxon>Reticulomyxa</taxon>
    </lineage>
</organism>
<dbReference type="InterPro" id="IPR018247">
    <property type="entry name" value="EF_Hand_1_Ca_BS"/>
</dbReference>
<proteinExistence type="predicted"/>
<evidence type="ECO:0000313" key="5">
    <source>
        <dbReference type="Proteomes" id="UP000023152"/>
    </source>
</evidence>
<sequence>MTEQSPAVDETTQPLASTTNATETEHLLDKLRIMFEEADANNDKVLDFEEFRNLMNEWMPESNGQQLRTLFDAFDVDKSGAIKYTELLESNFFTQFLLQTNVNTNNNGAGNPQPNLNTTEHINGQDQIINGNMQPSLDPEYTNLRSHDTVHRKVETHYYVSTLPSFEFSGNFLVSATTKKRYWWK</sequence>
<evidence type="ECO:0000313" key="4">
    <source>
        <dbReference type="EMBL" id="ETO20831.1"/>
    </source>
</evidence>
<comment type="caution">
    <text evidence="4">The sequence shown here is derived from an EMBL/GenBank/DDBJ whole genome shotgun (WGS) entry which is preliminary data.</text>
</comment>
<feature type="domain" description="EF-hand" evidence="3">
    <location>
        <begin position="62"/>
        <end position="97"/>
    </location>
</feature>
<reference evidence="4 5" key="1">
    <citation type="journal article" date="2013" name="Curr. Biol.">
        <title>The Genome of the Foraminiferan Reticulomyxa filosa.</title>
        <authorList>
            <person name="Glockner G."/>
            <person name="Hulsmann N."/>
            <person name="Schleicher M."/>
            <person name="Noegel A.A."/>
            <person name="Eichinger L."/>
            <person name="Gallinger C."/>
            <person name="Pawlowski J."/>
            <person name="Sierra R."/>
            <person name="Euteneuer U."/>
            <person name="Pillet L."/>
            <person name="Moustafa A."/>
            <person name="Platzer M."/>
            <person name="Groth M."/>
            <person name="Szafranski K."/>
            <person name="Schliwa M."/>
        </authorList>
    </citation>
    <scope>NUCLEOTIDE SEQUENCE [LARGE SCALE GENOMIC DNA]</scope>
</reference>
<keyword evidence="5" id="KW-1185">Reference proteome</keyword>
<accession>X6N490</accession>
<dbReference type="EMBL" id="ASPP01012214">
    <property type="protein sequence ID" value="ETO20831.1"/>
    <property type="molecule type" value="Genomic_DNA"/>
</dbReference>
<evidence type="ECO:0000259" key="3">
    <source>
        <dbReference type="PROSITE" id="PS50222"/>
    </source>
</evidence>
<protein>
    <recommendedName>
        <fullName evidence="3">EF-hand domain-containing protein</fullName>
    </recommendedName>
</protein>
<dbReference type="InterPro" id="IPR002048">
    <property type="entry name" value="EF_hand_dom"/>
</dbReference>
<dbReference type="SUPFAM" id="SSF47473">
    <property type="entry name" value="EF-hand"/>
    <property type="match status" value="1"/>
</dbReference>
<dbReference type="Proteomes" id="UP000023152">
    <property type="component" value="Unassembled WGS sequence"/>
</dbReference>
<keyword evidence="1" id="KW-0106">Calcium</keyword>
<name>X6N490_RETFI</name>
<evidence type="ECO:0000256" key="2">
    <source>
        <dbReference type="SAM" id="MobiDB-lite"/>
    </source>
</evidence>
<feature type="region of interest" description="Disordered" evidence="2">
    <location>
        <begin position="1"/>
        <end position="23"/>
    </location>
</feature>
<dbReference type="SMART" id="SM00054">
    <property type="entry name" value="EFh"/>
    <property type="match status" value="2"/>
</dbReference>
<feature type="compositionally biased region" description="Polar residues" evidence="2">
    <location>
        <begin position="1"/>
        <end position="22"/>
    </location>
</feature>
<dbReference type="PROSITE" id="PS50222">
    <property type="entry name" value="EF_HAND_2"/>
    <property type="match status" value="2"/>
</dbReference>
<dbReference type="Pfam" id="PF13499">
    <property type="entry name" value="EF-hand_7"/>
    <property type="match status" value="1"/>
</dbReference>
<dbReference type="InterPro" id="IPR011992">
    <property type="entry name" value="EF-hand-dom_pair"/>
</dbReference>
<gene>
    <name evidence="4" type="ORF">RFI_16380</name>
</gene>
<dbReference type="GO" id="GO:0005509">
    <property type="term" value="F:calcium ion binding"/>
    <property type="evidence" value="ECO:0007669"/>
    <property type="project" value="InterPro"/>
</dbReference>
<evidence type="ECO:0000256" key="1">
    <source>
        <dbReference type="ARBA" id="ARBA00022837"/>
    </source>
</evidence>
<dbReference type="Gene3D" id="1.10.238.10">
    <property type="entry name" value="EF-hand"/>
    <property type="match status" value="1"/>
</dbReference>
<dbReference type="OrthoDB" id="186625at2759"/>
<dbReference type="PROSITE" id="PS00018">
    <property type="entry name" value="EF_HAND_1"/>
    <property type="match status" value="1"/>
</dbReference>
<dbReference type="CDD" id="cd00051">
    <property type="entry name" value="EFh"/>
    <property type="match status" value="1"/>
</dbReference>
<dbReference type="AlphaFoldDB" id="X6N490"/>
<feature type="domain" description="EF-hand" evidence="3">
    <location>
        <begin position="26"/>
        <end position="61"/>
    </location>
</feature>